<name>A0A8B8T9J8_CAMFR</name>
<sequence length="390" mass="42736">MGRRRRRRVDPADAARALPEAIAVLTRTLPTGPSPETFRRAKFDRPEAAPALWRLLFCVLSPMPADGASPSLALEAQARSVKAALRFQGYPRRALAQLPDDGSQGGRELLLALAWLLARGPTLEQLLAQSRVRLGDEMPVCECESLASPGPAVPSVEADGCVDTRHLQWLMGKLRFRWRKLMASQQEQCALLGKIHSYTRGCHSDRSLGHLSVTETELLRDPEGGQQDTVLGACPPEASQPTFLPEIPAQGAAELELVVRELQALQEELQAAVEPRRAAWEARVGGHGPEWSASRRALQEAVRQDLVALQWAWERGGGLTQPHEPHRLVRTEAGAPEGRGLQATEVIEVLRSREACLEVVLGQLQGQCRQELARLVGTLPGLIWIPPPGR</sequence>
<feature type="domain" description="Tubulin epsilon and delta complex protein 1" evidence="1">
    <location>
        <begin position="89"/>
        <end position="229"/>
    </location>
</feature>
<dbReference type="InterPro" id="IPR043535">
    <property type="entry name" value="TEDC1"/>
</dbReference>
<reference evidence="3" key="1">
    <citation type="submission" date="2025-08" db="UniProtKB">
        <authorList>
            <consortium name="RefSeq"/>
        </authorList>
    </citation>
    <scope>IDENTIFICATION</scope>
    <source>
        <tissue evidence="3">Ear skin</tissue>
    </source>
</reference>
<dbReference type="Proteomes" id="UP000694856">
    <property type="component" value="Chromosome 6"/>
</dbReference>
<evidence type="ECO:0000313" key="2">
    <source>
        <dbReference type="Proteomes" id="UP000694856"/>
    </source>
</evidence>
<dbReference type="Pfam" id="PF14970">
    <property type="entry name" value="TEDC1"/>
    <property type="match status" value="1"/>
</dbReference>
<gene>
    <name evidence="3" type="primary">TEDC1</name>
</gene>
<dbReference type="PANTHER" id="PTHR35076">
    <property type="entry name" value="TUBULIN EPSILON AND DELTA COMPLEX PROTEIN 1"/>
    <property type="match status" value="1"/>
</dbReference>
<protein>
    <submittedName>
        <fullName evidence="3">Tubulin epsilon and delta complex protein 1 isoform X2</fullName>
    </submittedName>
</protein>
<dbReference type="InterPro" id="IPR027996">
    <property type="entry name" value="TEDC1_dom"/>
</dbReference>
<dbReference type="CTD" id="283643"/>
<evidence type="ECO:0000313" key="3">
    <source>
        <dbReference type="RefSeq" id="XP_032338757.1"/>
    </source>
</evidence>
<organism evidence="2 3">
    <name type="scientific">Camelus ferus</name>
    <name type="common">Wild bactrian camel</name>
    <name type="synonym">Camelus bactrianus ferus</name>
    <dbReference type="NCBI Taxonomy" id="419612"/>
    <lineage>
        <taxon>Eukaryota</taxon>
        <taxon>Metazoa</taxon>
        <taxon>Chordata</taxon>
        <taxon>Craniata</taxon>
        <taxon>Vertebrata</taxon>
        <taxon>Euteleostomi</taxon>
        <taxon>Mammalia</taxon>
        <taxon>Eutheria</taxon>
        <taxon>Laurasiatheria</taxon>
        <taxon>Artiodactyla</taxon>
        <taxon>Tylopoda</taxon>
        <taxon>Camelidae</taxon>
        <taxon>Camelus</taxon>
    </lineage>
</organism>
<keyword evidence="2" id="KW-1185">Reference proteome</keyword>
<dbReference type="PANTHER" id="PTHR35076:SF1">
    <property type="entry name" value="TUBULIN EPSILON AND DELTA COMPLEX PROTEIN 1"/>
    <property type="match status" value="1"/>
</dbReference>
<evidence type="ECO:0000259" key="1">
    <source>
        <dbReference type="Pfam" id="PF14970"/>
    </source>
</evidence>
<dbReference type="AlphaFoldDB" id="A0A8B8T9J8"/>
<proteinExistence type="predicted"/>
<dbReference type="GeneID" id="102503763"/>
<dbReference type="RefSeq" id="XP_032338757.1">
    <property type="nucleotide sequence ID" value="XM_032482866.1"/>
</dbReference>
<accession>A0A8B8T9J8</accession>